<keyword evidence="1" id="KW-1133">Transmembrane helix</keyword>
<dbReference type="AlphaFoldDB" id="A0A4U8Q7P3"/>
<gene>
    <name evidence="2" type="ORF">DSM106044_02150</name>
</gene>
<keyword evidence="1" id="KW-0812">Transmembrane</keyword>
<feature type="transmembrane region" description="Helical" evidence="1">
    <location>
        <begin position="20"/>
        <end position="37"/>
    </location>
</feature>
<sequence length="173" mass="19484">MKMREQALRPKTRHIQNKIIKISLIVLVLLCIGVVVYNRNYKPVFVPPDFDPAAQAGVPAPPNNMSYGGIEAPQAFKFYISGTLFQQEDGTVLQYLTNPEDSGVNLLCEIVDKNGEVLYKSGLIQPGYYLERLDPIKKIKNEAIEVDVKVYAYEPETYYSKGVISLGNTLQPW</sequence>
<accession>A0A4U8Q7P3</accession>
<comment type="caution">
    <text evidence="2">The sequence shown here is derived from an EMBL/GenBank/DDBJ whole genome shotgun (WGS) entry which is preliminary data.</text>
</comment>
<dbReference type="STRING" id="180332.GCA_000797495_03945"/>
<evidence type="ECO:0000313" key="3">
    <source>
        <dbReference type="Proteomes" id="UP000306509"/>
    </source>
</evidence>
<dbReference type="RefSeq" id="WP_027293609.1">
    <property type="nucleotide sequence ID" value="NZ_JTGN01000001.1"/>
</dbReference>
<reference evidence="2 3" key="1">
    <citation type="journal article" date="2019" name="Anaerobe">
        <title>Detection of Robinsoniella peoriensis in multiple bone samples of a trauma patient.</title>
        <authorList>
            <person name="Schrottner P."/>
            <person name="Hartwich K."/>
            <person name="Bunk B."/>
            <person name="Schober I."/>
            <person name="Helbig S."/>
            <person name="Rudolph W.W."/>
            <person name="Gunzer F."/>
        </authorList>
    </citation>
    <scope>NUCLEOTIDE SEQUENCE [LARGE SCALE GENOMIC DNA]</scope>
    <source>
        <strain evidence="2 3">DSM 106044</strain>
    </source>
</reference>
<organism evidence="2 3">
    <name type="scientific">Robinsoniella peoriensis</name>
    <dbReference type="NCBI Taxonomy" id="180332"/>
    <lineage>
        <taxon>Bacteria</taxon>
        <taxon>Bacillati</taxon>
        <taxon>Bacillota</taxon>
        <taxon>Clostridia</taxon>
        <taxon>Lachnospirales</taxon>
        <taxon>Lachnospiraceae</taxon>
        <taxon>Robinsoniella</taxon>
    </lineage>
</organism>
<dbReference type="Proteomes" id="UP000306509">
    <property type="component" value="Unassembled WGS sequence"/>
</dbReference>
<keyword evidence="1" id="KW-0472">Membrane</keyword>
<dbReference type="EMBL" id="QGQD01000045">
    <property type="protein sequence ID" value="TLD00950.1"/>
    <property type="molecule type" value="Genomic_DNA"/>
</dbReference>
<proteinExistence type="predicted"/>
<protein>
    <submittedName>
        <fullName evidence="2">Uncharacterized protein</fullName>
    </submittedName>
</protein>
<name>A0A4U8Q7P3_9FIRM</name>
<evidence type="ECO:0000256" key="1">
    <source>
        <dbReference type="SAM" id="Phobius"/>
    </source>
</evidence>
<keyword evidence="3" id="KW-1185">Reference proteome</keyword>
<evidence type="ECO:0000313" key="2">
    <source>
        <dbReference type="EMBL" id="TLD00950.1"/>
    </source>
</evidence>